<dbReference type="InterPro" id="IPR001810">
    <property type="entry name" value="F-box_dom"/>
</dbReference>
<dbReference type="InterPro" id="IPR036770">
    <property type="entry name" value="Ankyrin_rpt-contain_sf"/>
</dbReference>
<sequence>MSRIESLPDELILQITSFSSESSLAALARTNRHLQQICTPILYRHNLRFRMGRTLRSNGHTTEIPICRRAFTKNQARGEFREEGPSTIRFGIERLHVYHDFRPHPISLAAQEGHLDIVRYMIDRGFTLLALAAANGHVSIVEYLLSVGARQSIRSFVTLRPMGLAASQGYMDIVELLLLAVREDGNEDSKEDLMKETVRRLNWYRYYLHTARIHLIPCSRTSETPLLAAVIQDYENILPLLIHGTSMVQRTRALAFAVEHGNRGMVEILLQSNTPPEFDISEIPRCTRWDYEDWVQPLLLAVLNKRLLLDSGADVNVKCTEYPRNGLSKLFDRVLFWAVEDCHEAMVNLLLERGADPEITDILGRPPLTFAVECGHETVVVRPQQSGVQHCDASSVRYSMRIAVNFSTDLGSIQPI</sequence>
<accession>A0A9W9P0S7</accession>
<organism evidence="5 6">
    <name type="scientific">Penicillium citrinum</name>
    <dbReference type="NCBI Taxonomy" id="5077"/>
    <lineage>
        <taxon>Eukaryota</taxon>
        <taxon>Fungi</taxon>
        <taxon>Dikarya</taxon>
        <taxon>Ascomycota</taxon>
        <taxon>Pezizomycotina</taxon>
        <taxon>Eurotiomycetes</taxon>
        <taxon>Eurotiomycetidae</taxon>
        <taxon>Eurotiales</taxon>
        <taxon>Aspergillaceae</taxon>
        <taxon>Penicillium</taxon>
    </lineage>
</organism>
<dbReference type="Gene3D" id="1.25.40.20">
    <property type="entry name" value="Ankyrin repeat-containing domain"/>
    <property type="match status" value="2"/>
</dbReference>
<evidence type="ECO:0000313" key="6">
    <source>
        <dbReference type="Proteomes" id="UP001147733"/>
    </source>
</evidence>
<dbReference type="PROSITE" id="PS50088">
    <property type="entry name" value="ANK_REPEAT"/>
    <property type="match status" value="1"/>
</dbReference>
<feature type="domain" description="F-box" evidence="4">
    <location>
        <begin position="4"/>
        <end position="45"/>
    </location>
</feature>
<dbReference type="SUPFAM" id="SSF48403">
    <property type="entry name" value="Ankyrin repeat"/>
    <property type="match status" value="1"/>
</dbReference>
<dbReference type="PANTHER" id="PTHR24126">
    <property type="entry name" value="ANKYRIN REPEAT, PH AND SEC7 DOMAIN CONTAINING PROTEIN SECG-RELATED"/>
    <property type="match status" value="1"/>
</dbReference>
<dbReference type="Pfam" id="PF12937">
    <property type="entry name" value="F-box-like"/>
    <property type="match status" value="1"/>
</dbReference>
<keyword evidence="6" id="KW-1185">Reference proteome</keyword>
<dbReference type="AlphaFoldDB" id="A0A9W9P0S7"/>
<dbReference type="Proteomes" id="UP001147733">
    <property type="component" value="Unassembled WGS sequence"/>
</dbReference>
<dbReference type="InterPro" id="IPR036047">
    <property type="entry name" value="F-box-like_dom_sf"/>
</dbReference>
<reference evidence="5" key="2">
    <citation type="journal article" date="2023" name="IMA Fungus">
        <title>Comparative genomic study of the Penicillium genus elucidates a diverse pangenome and 15 lateral gene transfer events.</title>
        <authorList>
            <person name="Petersen C."/>
            <person name="Sorensen T."/>
            <person name="Nielsen M.R."/>
            <person name="Sondergaard T.E."/>
            <person name="Sorensen J.L."/>
            <person name="Fitzpatrick D.A."/>
            <person name="Frisvad J.C."/>
            <person name="Nielsen K.L."/>
        </authorList>
    </citation>
    <scope>NUCLEOTIDE SEQUENCE</scope>
    <source>
        <strain evidence="5">IBT 23319</strain>
    </source>
</reference>
<dbReference type="SUPFAM" id="SSF81383">
    <property type="entry name" value="F-box domain"/>
    <property type="match status" value="1"/>
</dbReference>
<dbReference type="PANTHER" id="PTHR24126:SF14">
    <property type="entry name" value="ANK_REP_REGION DOMAIN-CONTAINING PROTEIN"/>
    <property type="match status" value="1"/>
</dbReference>
<dbReference type="OrthoDB" id="366390at2759"/>
<protein>
    <recommendedName>
        <fullName evidence="4">F-box domain-containing protein</fullName>
    </recommendedName>
</protein>
<dbReference type="Pfam" id="PF12796">
    <property type="entry name" value="Ank_2"/>
    <property type="match status" value="1"/>
</dbReference>
<dbReference type="Pfam" id="PF13637">
    <property type="entry name" value="Ank_4"/>
    <property type="match status" value="1"/>
</dbReference>
<evidence type="ECO:0000256" key="2">
    <source>
        <dbReference type="ARBA" id="ARBA00023043"/>
    </source>
</evidence>
<feature type="repeat" description="ANK" evidence="3">
    <location>
        <begin position="124"/>
        <end position="156"/>
    </location>
</feature>
<proteinExistence type="predicted"/>
<comment type="caution">
    <text evidence="5">The sequence shown here is derived from an EMBL/GenBank/DDBJ whole genome shotgun (WGS) entry which is preliminary data.</text>
</comment>
<gene>
    <name evidence="5" type="ORF">N7469_005064</name>
</gene>
<reference evidence="5" key="1">
    <citation type="submission" date="2022-11" db="EMBL/GenBank/DDBJ databases">
        <authorList>
            <person name="Petersen C."/>
        </authorList>
    </citation>
    <scope>NUCLEOTIDE SEQUENCE</scope>
    <source>
        <strain evidence="5">IBT 23319</strain>
    </source>
</reference>
<dbReference type="EMBL" id="JAPQKT010000004">
    <property type="protein sequence ID" value="KAJ5233298.1"/>
    <property type="molecule type" value="Genomic_DNA"/>
</dbReference>
<keyword evidence="2 3" id="KW-0040">ANK repeat</keyword>
<evidence type="ECO:0000259" key="4">
    <source>
        <dbReference type="Pfam" id="PF12937"/>
    </source>
</evidence>
<dbReference type="SMART" id="SM00248">
    <property type="entry name" value="ANK"/>
    <property type="match status" value="4"/>
</dbReference>
<name>A0A9W9P0S7_PENCI</name>
<keyword evidence="1" id="KW-0677">Repeat</keyword>
<dbReference type="PRINTS" id="PR01415">
    <property type="entry name" value="ANKYRIN"/>
</dbReference>
<dbReference type="RefSeq" id="XP_056500798.1">
    <property type="nucleotide sequence ID" value="XM_056643984.1"/>
</dbReference>
<evidence type="ECO:0000256" key="3">
    <source>
        <dbReference type="PROSITE-ProRule" id="PRU00023"/>
    </source>
</evidence>
<evidence type="ECO:0000256" key="1">
    <source>
        <dbReference type="ARBA" id="ARBA00022737"/>
    </source>
</evidence>
<dbReference type="InterPro" id="IPR002110">
    <property type="entry name" value="Ankyrin_rpt"/>
</dbReference>
<dbReference type="GeneID" id="81383151"/>
<dbReference type="PROSITE" id="PS50297">
    <property type="entry name" value="ANK_REP_REGION"/>
    <property type="match status" value="1"/>
</dbReference>
<evidence type="ECO:0000313" key="5">
    <source>
        <dbReference type="EMBL" id="KAJ5233298.1"/>
    </source>
</evidence>